<gene>
    <name evidence="4" type="ORF">CCMP2556_LOCUS51352</name>
</gene>
<protein>
    <recommendedName>
        <fullName evidence="3">Histone RNA hairpin-binding protein RNA-binding domain-containing protein</fullName>
    </recommendedName>
</protein>
<evidence type="ECO:0000256" key="1">
    <source>
        <dbReference type="ARBA" id="ARBA00022837"/>
    </source>
</evidence>
<dbReference type="Gene3D" id="1.10.238.10">
    <property type="entry name" value="EF-hand"/>
    <property type="match status" value="1"/>
</dbReference>
<dbReference type="InterPro" id="IPR011992">
    <property type="entry name" value="EF-hand-dom_pair"/>
</dbReference>
<dbReference type="InterPro" id="IPR038294">
    <property type="entry name" value="SLBP_RNA_bind_sf"/>
</dbReference>
<dbReference type="SUPFAM" id="SSF47473">
    <property type="entry name" value="EF-hand"/>
    <property type="match status" value="1"/>
</dbReference>
<feature type="compositionally biased region" description="Polar residues" evidence="2">
    <location>
        <begin position="19"/>
        <end position="31"/>
    </location>
</feature>
<reference evidence="4 5" key="1">
    <citation type="submission" date="2024-02" db="EMBL/GenBank/DDBJ databases">
        <authorList>
            <person name="Chen Y."/>
            <person name="Shah S."/>
            <person name="Dougan E. K."/>
            <person name="Thang M."/>
            <person name="Chan C."/>
        </authorList>
    </citation>
    <scope>NUCLEOTIDE SEQUENCE [LARGE SCALE GENOMIC DNA]</scope>
</reference>
<dbReference type="EMBL" id="CAXAMN010027395">
    <property type="protein sequence ID" value="CAK9110476.1"/>
    <property type="molecule type" value="Genomic_DNA"/>
</dbReference>
<keyword evidence="5" id="KW-1185">Reference proteome</keyword>
<dbReference type="PROSITE" id="PS00018">
    <property type="entry name" value="EF_HAND_1"/>
    <property type="match status" value="1"/>
</dbReference>
<dbReference type="InterPro" id="IPR018247">
    <property type="entry name" value="EF_Hand_1_Ca_BS"/>
</dbReference>
<organism evidence="4 5">
    <name type="scientific">Durusdinium trenchii</name>
    <dbReference type="NCBI Taxonomy" id="1381693"/>
    <lineage>
        <taxon>Eukaryota</taxon>
        <taxon>Sar</taxon>
        <taxon>Alveolata</taxon>
        <taxon>Dinophyceae</taxon>
        <taxon>Suessiales</taxon>
        <taxon>Symbiodiniaceae</taxon>
        <taxon>Durusdinium</taxon>
    </lineage>
</organism>
<dbReference type="Gene3D" id="1.10.8.1120">
    <property type="entry name" value="Histone RNA hairpin-binding protein RNA-binding domain"/>
    <property type="match status" value="1"/>
</dbReference>
<dbReference type="Pfam" id="PF15247">
    <property type="entry name" value="SLBP_RNA_bind"/>
    <property type="match status" value="1"/>
</dbReference>
<evidence type="ECO:0000313" key="5">
    <source>
        <dbReference type="Proteomes" id="UP001642484"/>
    </source>
</evidence>
<evidence type="ECO:0000259" key="3">
    <source>
        <dbReference type="Pfam" id="PF15247"/>
    </source>
</evidence>
<name>A0ABP0SDU2_9DINO</name>
<feature type="compositionally biased region" description="Basic and acidic residues" evidence="2">
    <location>
        <begin position="193"/>
        <end position="205"/>
    </location>
</feature>
<feature type="compositionally biased region" description="Polar residues" evidence="2">
    <location>
        <begin position="40"/>
        <end position="52"/>
    </location>
</feature>
<accession>A0ABP0SDU2</accession>
<feature type="region of interest" description="Disordered" evidence="2">
    <location>
        <begin position="655"/>
        <end position="689"/>
    </location>
</feature>
<feature type="region of interest" description="Disordered" evidence="2">
    <location>
        <begin position="193"/>
        <end position="217"/>
    </location>
</feature>
<keyword evidence="1" id="KW-0106">Calcium</keyword>
<feature type="domain" description="Histone RNA hairpin-binding protein RNA-binding" evidence="3">
    <location>
        <begin position="168"/>
        <end position="229"/>
    </location>
</feature>
<dbReference type="InterPro" id="IPR029344">
    <property type="entry name" value="SLBP_RNA_bind"/>
</dbReference>
<evidence type="ECO:0000256" key="2">
    <source>
        <dbReference type="SAM" id="MobiDB-lite"/>
    </source>
</evidence>
<feature type="region of interest" description="Disordered" evidence="2">
    <location>
        <begin position="1"/>
        <end position="161"/>
    </location>
</feature>
<dbReference type="Proteomes" id="UP001642484">
    <property type="component" value="Unassembled WGS sequence"/>
</dbReference>
<proteinExistence type="predicted"/>
<comment type="caution">
    <text evidence="4">The sequence shown here is derived from an EMBL/GenBank/DDBJ whole genome shotgun (WGS) entry which is preliminary data.</text>
</comment>
<feature type="compositionally biased region" description="Basic residues" evidence="2">
    <location>
        <begin position="655"/>
        <end position="667"/>
    </location>
</feature>
<sequence>MSTIVAQPGSRQRWADMVDSQSQESLGEIQTQPPPPIHQDSYQESQASQVCSQGGICDLLQSKAEIEDTQEAPPTRLTRRKHLQEDADGSDDEMTLPRGQKRENKAMETTGSSSAAAPATKRQRSFPQEEVRPAPGDAVVHPATTAPEAMDDHGTDDAASTGDDAVAARMRKRYRLIQVHKSRDDYQLFNAARPRDVRTEDEPHTPDPTAHPSKRQWESVVQKWREGLREQLGMLVRGCWDFHRPEFVGVAGVRWSGGLSLPAEVERWNMGMVEDLFFSRTRIIHLSDADGNDELDFQEFLHVMSTHELTHTKALRSAFQKNAGLGGTTCSREEVSNLLQKLGYFPGEEELDGIFTSDANGVEDFDFNLTRVVTTSCRRHLAKVARCNAYFPEVHLQILEKMFQEQLLSSGSRLERGGMICLLQGFGVPMNTLQERDAILALVDPARRSAQVAGADHGEFGSHMLTFPVLLHLLRKIASNGQMQVMARELKAMKDAKVSHAEVVEFRQVFNQLAIEAKLEKSPPKLQALQAAAAASPGGRRRSMPDLSAMMAANPAFSGIDADPNFQALKASLFINGNALCISVTALIGMLRSLGVRISEKQLLELTNKVRQLAEEEDLAVDLTQGVDFAAFLRVIRWMLDVNFGDINTRAASKARTKAPLRARSHHALPDTSEDPPPTRTQRRRASAF</sequence>
<evidence type="ECO:0000313" key="4">
    <source>
        <dbReference type="EMBL" id="CAK9110476.1"/>
    </source>
</evidence>